<evidence type="ECO:0000313" key="4">
    <source>
        <dbReference type="Proteomes" id="UP000711407"/>
    </source>
</evidence>
<dbReference type="EMBL" id="DYXT01000058">
    <property type="protein sequence ID" value="HJE40133.1"/>
    <property type="molecule type" value="Genomic_DNA"/>
</dbReference>
<proteinExistence type="predicted"/>
<dbReference type="PANTHER" id="PTHR43002">
    <property type="entry name" value="GLYCOGEN DEBRANCHING ENZYME"/>
    <property type="match status" value="1"/>
</dbReference>
<keyword evidence="1" id="KW-0732">Signal</keyword>
<dbReference type="SUPFAM" id="SSF81296">
    <property type="entry name" value="E set domains"/>
    <property type="match status" value="1"/>
</dbReference>
<dbReference type="AlphaFoldDB" id="A0A921E9U5"/>
<dbReference type="Gene3D" id="3.20.20.80">
    <property type="entry name" value="Glycosidases"/>
    <property type="match status" value="1"/>
</dbReference>
<dbReference type="InterPro" id="IPR006047">
    <property type="entry name" value="GH13_cat_dom"/>
</dbReference>
<accession>A0A921E9U5</accession>
<sequence>MKKHLYLLLLALFATIGAKAELFTPSPYPLQNSSKDVVITFTADNSTDGKKFANITADLYAHIGVYTTESPSTWKNAPAWGTNTSKYLFKYQGNKTWKLTIGDLRQYFNITDPNEIITKVCIIARNSASNTQTADNFIDVLGDGFGAILNHDAEATVITAATDINFTLATTEAATLNIAITKDGSQVSSKDAANAKSLTLGYNFASKGAYVVTATANNGKETITKTINILYMSASPAATYPGGVPKMGPVAQSNGDVIFCLAAPQKSSVLLVPSWDDYQTLDKNVMSYQDYNGYRYFWIKVSGLDPDKQYPYYFIVDGNIKVGDPYAKLVLDCHSDKWLPDNVYPTRPRYPYDKMDGTMLAVYHGNQDNYNWKVQSFDIPDPSKLIIYEMLFRDFTGDGEDNSEEGKQLGTIRGAIDKFQYFLDLGVNAIELMPVMEFNGNNSWGYNTNFYMALDKAYGSPDDLKEFIDLCHQHDIAVLLDIVFNQSDGLHPWYQMYSASANPFYNATAPHNWSVLNDWKQENPLVQQQWKDAIEYWMTKYKVDGFRFDLVKGLGSGSTSSEYGSTDGYNAKRIANMKKIHTYITAVNPKGIHINEFLGDTNEEIEYGQDGQYNWNNQNWLSAMYAIGQPGQAKRLGFYSSSACGRYGRSCISYAESHDEERLGYCQLTSTFNGTTNQMAKASLSDRMSRLGVVAVNLLMTKDATPMIWQFGELGADQTTKDSSGGNDTSPKKVVWDYYDDPSRKALFDTYSKMIGIRRANPELFSDDAATFTYSSNSANISGAYWVRIKNGAKDVIAFINASPTAAGNVTLRADMTSDYKLVTASEGFSPSIPAGTGTRRITIPANGYAVFQSPSTADIDNIYNDGFASDINVYGGEGCVIVEGAYDSLRIYDLQGRSCANSDLSEGVYIVKVDGNTTKVMVR</sequence>
<dbReference type="Pfam" id="PF00128">
    <property type="entry name" value="Alpha-amylase"/>
    <property type="match status" value="2"/>
</dbReference>
<gene>
    <name evidence="3" type="ORF">K8V47_10325</name>
</gene>
<comment type="caution">
    <text evidence="3">The sequence shown here is derived from an EMBL/GenBank/DDBJ whole genome shotgun (WGS) entry which is preliminary data.</text>
</comment>
<dbReference type="SMART" id="SM00642">
    <property type="entry name" value="Aamy"/>
    <property type="match status" value="1"/>
</dbReference>
<reference evidence="3" key="2">
    <citation type="submission" date="2021-09" db="EMBL/GenBank/DDBJ databases">
        <authorList>
            <person name="Gilroy R."/>
        </authorList>
    </citation>
    <scope>NUCLEOTIDE SEQUENCE</scope>
    <source>
        <strain evidence="3">4100</strain>
    </source>
</reference>
<evidence type="ECO:0000259" key="2">
    <source>
        <dbReference type="SMART" id="SM00642"/>
    </source>
</evidence>
<organism evidence="3 4">
    <name type="scientific">Candidatus Amulumruptor caecigallinarius</name>
    <dbReference type="NCBI Taxonomy" id="2109911"/>
    <lineage>
        <taxon>Bacteria</taxon>
        <taxon>Pseudomonadati</taxon>
        <taxon>Bacteroidota</taxon>
        <taxon>Bacteroidia</taxon>
        <taxon>Bacteroidales</taxon>
        <taxon>Muribaculaceae</taxon>
        <taxon>Candidatus Amulumruptor</taxon>
    </lineage>
</organism>
<dbReference type="InterPro" id="IPR017853">
    <property type="entry name" value="GH"/>
</dbReference>
<evidence type="ECO:0000313" key="3">
    <source>
        <dbReference type="EMBL" id="HJE40133.1"/>
    </source>
</evidence>
<feature type="domain" description="Glycosyl hydrolase family 13 catalytic" evidence="2">
    <location>
        <begin position="386"/>
        <end position="758"/>
    </location>
</feature>
<dbReference type="Proteomes" id="UP000711407">
    <property type="component" value="Unassembled WGS sequence"/>
</dbReference>
<dbReference type="GO" id="GO:0005975">
    <property type="term" value="P:carbohydrate metabolic process"/>
    <property type="evidence" value="ECO:0007669"/>
    <property type="project" value="InterPro"/>
</dbReference>
<dbReference type="InterPro" id="IPR014756">
    <property type="entry name" value="Ig_E-set"/>
</dbReference>
<evidence type="ECO:0000256" key="1">
    <source>
        <dbReference type="SAM" id="SignalP"/>
    </source>
</evidence>
<feature type="signal peptide" evidence="1">
    <location>
        <begin position="1"/>
        <end position="20"/>
    </location>
</feature>
<name>A0A921E9U5_9BACT</name>
<dbReference type="SUPFAM" id="SSF51445">
    <property type="entry name" value="(Trans)glycosidases"/>
    <property type="match status" value="1"/>
</dbReference>
<protein>
    <recommendedName>
        <fullName evidence="2">Glycosyl hydrolase family 13 catalytic domain-containing protein</fullName>
    </recommendedName>
</protein>
<feature type="chain" id="PRO_5037690956" description="Glycosyl hydrolase family 13 catalytic domain-containing protein" evidence="1">
    <location>
        <begin position="21"/>
        <end position="924"/>
    </location>
</feature>
<reference evidence="3" key="1">
    <citation type="journal article" date="2021" name="PeerJ">
        <title>Extensive microbial diversity within the chicken gut microbiome revealed by metagenomics and culture.</title>
        <authorList>
            <person name="Gilroy R."/>
            <person name="Ravi A."/>
            <person name="Getino M."/>
            <person name="Pursley I."/>
            <person name="Horton D.L."/>
            <person name="Alikhan N.F."/>
            <person name="Baker D."/>
            <person name="Gharbi K."/>
            <person name="Hall N."/>
            <person name="Watson M."/>
            <person name="Adriaenssens E.M."/>
            <person name="Foster-Nyarko E."/>
            <person name="Jarju S."/>
            <person name="Secka A."/>
            <person name="Antonio M."/>
            <person name="Oren A."/>
            <person name="Chaudhuri R.R."/>
            <person name="La Ragione R."/>
            <person name="Hildebrand F."/>
            <person name="Pallen M.J."/>
        </authorList>
    </citation>
    <scope>NUCLEOTIDE SEQUENCE</scope>
    <source>
        <strain evidence="3">4100</strain>
    </source>
</reference>